<proteinExistence type="predicted"/>
<reference evidence="1 2" key="1">
    <citation type="submission" date="2020-08" db="EMBL/GenBank/DDBJ databases">
        <title>Genomic Encyclopedia of Type Strains, Phase IV (KMG-IV): sequencing the most valuable type-strain genomes for metagenomic binning, comparative biology and taxonomic classification.</title>
        <authorList>
            <person name="Goeker M."/>
        </authorList>
    </citation>
    <scope>NUCLEOTIDE SEQUENCE [LARGE SCALE GENOMIC DNA]</scope>
    <source>
        <strain evidence="1 2">DSM 25024</strain>
    </source>
</reference>
<dbReference type="RefSeq" id="WP_139224623.1">
    <property type="nucleotide sequence ID" value="NZ_FOOA01000010.1"/>
</dbReference>
<dbReference type="AlphaFoldDB" id="A0A7W6FVR5"/>
<comment type="caution">
    <text evidence="1">The sequence shown here is derived from an EMBL/GenBank/DDBJ whole genome shotgun (WGS) entry which is preliminary data.</text>
</comment>
<gene>
    <name evidence="1" type="ORF">GGR05_003695</name>
</gene>
<name>A0A7W6FVR5_9HYPH</name>
<evidence type="ECO:0000313" key="1">
    <source>
        <dbReference type="EMBL" id="MBB3937529.1"/>
    </source>
</evidence>
<dbReference type="OrthoDB" id="7916667at2"/>
<dbReference type="Proteomes" id="UP000531216">
    <property type="component" value="Unassembled WGS sequence"/>
</dbReference>
<evidence type="ECO:0000313" key="2">
    <source>
        <dbReference type="Proteomes" id="UP000531216"/>
    </source>
</evidence>
<sequence length="211" mass="23381">MNAGEGKLAEDRVRIPTRRVAVRRRAVVDDGLPRQARQELARKKPENRVTGTIDTAAELRRALCKMVRNRPLDIRGLANLEEKRSLSDEMRISDSMPYFAIRQVVDETLRSDRNPEVVFTLAGGLVLTQVFVPMNAPFGLDDELWRVAKNLSKVYGGSVDVEPAPAAASGYGILTAYRMPSFVYLPGDGPLVQRFGVECGRYRQSCGAMAA</sequence>
<protein>
    <submittedName>
        <fullName evidence="1">Uncharacterized protein</fullName>
    </submittedName>
</protein>
<keyword evidence="2" id="KW-1185">Reference proteome</keyword>
<accession>A0A7W6FVR5</accession>
<dbReference type="EMBL" id="JACIDO010000009">
    <property type="protein sequence ID" value="MBB3937529.1"/>
    <property type="molecule type" value="Genomic_DNA"/>
</dbReference>
<organism evidence="1 2">
    <name type="scientific">Aureimonas phyllosphaerae</name>
    <dbReference type="NCBI Taxonomy" id="1166078"/>
    <lineage>
        <taxon>Bacteria</taxon>
        <taxon>Pseudomonadati</taxon>
        <taxon>Pseudomonadota</taxon>
        <taxon>Alphaproteobacteria</taxon>
        <taxon>Hyphomicrobiales</taxon>
        <taxon>Aurantimonadaceae</taxon>
        <taxon>Aureimonas</taxon>
    </lineage>
</organism>